<dbReference type="Proteomes" id="UP000228979">
    <property type="component" value="Unassembled WGS sequence"/>
</dbReference>
<sequence length="80" mass="9142">MVRDRTPKLSILRFNHATCIELIDNGVYKMLRGTKGGSDLVMRMAQYCLAVGVFHFRFVNRYKGGIIQDVEAFRSLGFIV</sequence>
<comment type="caution">
    <text evidence="1">The sequence shown here is derived from an EMBL/GenBank/DDBJ whole genome shotgun (WGS) entry which is preliminary data.</text>
</comment>
<name>A0ABX4MG20_9HYPH</name>
<evidence type="ECO:0000313" key="1">
    <source>
        <dbReference type="EMBL" id="PIM95616.1"/>
    </source>
</evidence>
<gene>
    <name evidence="1" type="primary">rplR</name>
    <name evidence="1" type="ORF">trycra_147</name>
</gene>
<evidence type="ECO:0000313" key="2">
    <source>
        <dbReference type="Proteomes" id="UP000228979"/>
    </source>
</evidence>
<proteinExistence type="predicted"/>
<keyword evidence="2" id="KW-1185">Reference proteome</keyword>
<accession>A0ABX4MG20</accession>
<organism evidence="1 2">
    <name type="scientific">Candidatus Hodgkinia cicadicola</name>
    <dbReference type="NCBI Taxonomy" id="573658"/>
    <lineage>
        <taxon>Bacteria</taxon>
        <taxon>Pseudomonadati</taxon>
        <taxon>Pseudomonadota</taxon>
        <taxon>Alphaproteobacteria</taxon>
        <taxon>Hyphomicrobiales</taxon>
        <taxon>Candidatus Hodgkinia</taxon>
    </lineage>
</organism>
<protein>
    <submittedName>
        <fullName evidence="1">50S ribosomal subunit protein L18</fullName>
    </submittedName>
</protein>
<dbReference type="EMBL" id="NXGP01000077">
    <property type="protein sequence ID" value="PIM95616.1"/>
    <property type="molecule type" value="Genomic_DNA"/>
</dbReference>
<reference evidence="1" key="1">
    <citation type="submission" date="2017-09" db="EMBL/GenBank/DDBJ databases">
        <authorList>
            <person name="Campbell M.A."/>
            <person name="Lukasik P."/>
            <person name="Simon C."/>
            <person name="McCutcheon J.P."/>
        </authorList>
    </citation>
    <scope>NUCLEOTIDE SEQUENCE [LARGE SCALE GENOMIC DNA]</scope>
    <source>
        <strain evidence="1">TRYCRA</strain>
    </source>
</reference>